<dbReference type="AlphaFoldDB" id="A0A840XI64"/>
<keyword evidence="2" id="KW-1185">Reference proteome</keyword>
<dbReference type="Gene3D" id="3.40.50.150">
    <property type="entry name" value="Vaccinia Virus protein VP39"/>
    <property type="match status" value="1"/>
</dbReference>
<accession>A0A840XI64</accession>
<dbReference type="EMBL" id="JACIJE010000001">
    <property type="protein sequence ID" value="MBB5688138.1"/>
    <property type="molecule type" value="Genomic_DNA"/>
</dbReference>
<protein>
    <submittedName>
        <fullName evidence="1">SAM-dependent methyltransferase</fullName>
    </submittedName>
</protein>
<evidence type="ECO:0000313" key="2">
    <source>
        <dbReference type="Proteomes" id="UP000562254"/>
    </source>
</evidence>
<dbReference type="RefSeq" id="WP_184480494.1">
    <property type="nucleotide sequence ID" value="NZ_JAAEDJ010000026.1"/>
</dbReference>
<dbReference type="SUPFAM" id="SSF53335">
    <property type="entry name" value="S-adenosyl-L-methionine-dependent methyltransferases"/>
    <property type="match status" value="1"/>
</dbReference>
<organism evidence="1 2">
    <name type="scientific">Neoroseomonas alkaliterrae</name>
    <dbReference type="NCBI Taxonomy" id="1452450"/>
    <lineage>
        <taxon>Bacteria</taxon>
        <taxon>Pseudomonadati</taxon>
        <taxon>Pseudomonadota</taxon>
        <taxon>Alphaproteobacteria</taxon>
        <taxon>Acetobacterales</taxon>
        <taxon>Acetobacteraceae</taxon>
        <taxon>Neoroseomonas</taxon>
    </lineage>
</organism>
<dbReference type="GO" id="GO:0008168">
    <property type="term" value="F:methyltransferase activity"/>
    <property type="evidence" value="ECO:0007669"/>
    <property type="project" value="UniProtKB-KW"/>
</dbReference>
<dbReference type="Proteomes" id="UP000562254">
    <property type="component" value="Unassembled WGS sequence"/>
</dbReference>
<sequence length="207" mass="22006">MRVGFGGGSAFNRASPSSHACCVARIVADYVTPCPFRPVRILDVGGTARGFAAAGADALPADAVVVIANPEQGVGADYAYVSDIPAGVEGFDLAMLFGVMMYLPPEPLLGLFGDIRRRLRGHGTLLVAEPDPEGVIGRVEVVAKTVYSAVKSLWSPTEFHFHTAGDARRMLREAGFARIEDRPDLTPNAMEVWPPPIPPYFVIAAGV</sequence>
<reference evidence="1 2" key="1">
    <citation type="submission" date="2020-08" db="EMBL/GenBank/DDBJ databases">
        <title>Genomic Encyclopedia of Type Strains, Phase IV (KMG-IV): sequencing the most valuable type-strain genomes for metagenomic binning, comparative biology and taxonomic classification.</title>
        <authorList>
            <person name="Goeker M."/>
        </authorList>
    </citation>
    <scope>NUCLEOTIDE SEQUENCE [LARGE SCALE GENOMIC DNA]</scope>
    <source>
        <strain evidence="1 2">DSM 25895</strain>
    </source>
</reference>
<keyword evidence="1" id="KW-0808">Transferase</keyword>
<comment type="caution">
    <text evidence="1">The sequence shown here is derived from an EMBL/GenBank/DDBJ whole genome shotgun (WGS) entry which is preliminary data.</text>
</comment>
<name>A0A840XI64_9PROT</name>
<proteinExistence type="predicted"/>
<keyword evidence="1" id="KW-0489">Methyltransferase</keyword>
<dbReference type="GO" id="GO:0032259">
    <property type="term" value="P:methylation"/>
    <property type="evidence" value="ECO:0007669"/>
    <property type="project" value="UniProtKB-KW"/>
</dbReference>
<evidence type="ECO:0000313" key="1">
    <source>
        <dbReference type="EMBL" id="MBB5688138.1"/>
    </source>
</evidence>
<dbReference type="InterPro" id="IPR029063">
    <property type="entry name" value="SAM-dependent_MTases_sf"/>
</dbReference>
<gene>
    <name evidence="1" type="ORF">FHS88_000248</name>
</gene>